<dbReference type="PANTHER" id="PTHR23236">
    <property type="entry name" value="EUKARYOTIC TRANSLATION INITIATION FACTOR 4B/4H"/>
    <property type="match status" value="1"/>
</dbReference>
<evidence type="ECO:0000259" key="7">
    <source>
        <dbReference type="PROSITE" id="PS50102"/>
    </source>
</evidence>
<feature type="region of interest" description="Disordered" evidence="6">
    <location>
        <begin position="379"/>
        <end position="513"/>
    </location>
</feature>
<proteinExistence type="inferred from homology"/>
<dbReference type="InterPro" id="IPR000504">
    <property type="entry name" value="RRM_dom"/>
</dbReference>
<feature type="domain" description="RRM" evidence="7">
    <location>
        <begin position="304"/>
        <end position="386"/>
    </location>
</feature>
<dbReference type="GO" id="GO:0003723">
    <property type="term" value="F:RNA binding"/>
    <property type="evidence" value="ECO:0007669"/>
    <property type="project" value="UniProtKB-UniRule"/>
</dbReference>
<dbReference type="InterPro" id="IPR035979">
    <property type="entry name" value="RBD_domain_sf"/>
</dbReference>
<keyword evidence="4" id="KW-0539">Nucleus</keyword>
<dbReference type="PROSITE" id="PS50102">
    <property type="entry name" value="RRM"/>
    <property type="match status" value="2"/>
</dbReference>
<feature type="region of interest" description="Disordered" evidence="6">
    <location>
        <begin position="1"/>
        <end position="27"/>
    </location>
</feature>
<feature type="domain" description="RRM" evidence="7">
    <location>
        <begin position="193"/>
        <end position="287"/>
    </location>
</feature>
<evidence type="ECO:0000313" key="9">
    <source>
        <dbReference type="Proteomes" id="UP000249390"/>
    </source>
</evidence>
<feature type="region of interest" description="Disordered" evidence="6">
    <location>
        <begin position="48"/>
        <end position="140"/>
    </location>
</feature>
<dbReference type="AlphaFoldDB" id="A0A328EBJ2"/>
<dbReference type="CDD" id="cd12394">
    <property type="entry name" value="RRM1_RBM34"/>
    <property type="match status" value="1"/>
</dbReference>
<comment type="caution">
    <text evidence="8">The sequence shown here is derived from an EMBL/GenBank/DDBJ whole genome shotgun (WGS) entry which is preliminary data.</text>
</comment>
<feature type="compositionally biased region" description="Basic and acidic residues" evidence="6">
    <location>
        <begin position="119"/>
        <end position="132"/>
    </location>
</feature>
<feature type="compositionally biased region" description="Basic residues" evidence="6">
    <location>
        <begin position="450"/>
        <end position="463"/>
    </location>
</feature>
<protein>
    <recommendedName>
        <fullName evidence="7">RRM domain-containing protein</fullName>
    </recommendedName>
</protein>
<organism evidence="8 9">
    <name type="scientific">Cuscuta australis</name>
    <dbReference type="NCBI Taxonomy" id="267555"/>
    <lineage>
        <taxon>Eukaryota</taxon>
        <taxon>Viridiplantae</taxon>
        <taxon>Streptophyta</taxon>
        <taxon>Embryophyta</taxon>
        <taxon>Tracheophyta</taxon>
        <taxon>Spermatophyta</taxon>
        <taxon>Magnoliopsida</taxon>
        <taxon>eudicotyledons</taxon>
        <taxon>Gunneridae</taxon>
        <taxon>Pentapetalae</taxon>
        <taxon>asterids</taxon>
        <taxon>lamiids</taxon>
        <taxon>Solanales</taxon>
        <taxon>Convolvulaceae</taxon>
        <taxon>Cuscuteae</taxon>
        <taxon>Cuscuta</taxon>
        <taxon>Cuscuta subgen. Grammica</taxon>
        <taxon>Cuscuta sect. Cleistogrammica</taxon>
    </lineage>
</organism>
<evidence type="ECO:0000256" key="1">
    <source>
        <dbReference type="ARBA" id="ARBA00004604"/>
    </source>
</evidence>
<dbReference type="GO" id="GO:0005730">
    <property type="term" value="C:nucleolus"/>
    <property type="evidence" value="ECO:0007669"/>
    <property type="project" value="UniProtKB-SubCell"/>
</dbReference>
<dbReference type="Pfam" id="PF00076">
    <property type="entry name" value="RRM_1"/>
    <property type="match status" value="2"/>
</dbReference>
<dbReference type="InterPro" id="IPR034221">
    <property type="entry name" value="RBM34_RRM2"/>
</dbReference>
<reference evidence="8 9" key="1">
    <citation type="submission" date="2018-06" db="EMBL/GenBank/DDBJ databases">
        <title>The Genome of Cuscuta australis (Dodder) Provides Insight into the Evolution of Plant Parasitism.</title>
        <authorList>
            <person name="Liu H."/>
        </authorList>
    </citation>
    <scope>NUCLEOTIDE SEQUENCE [LARGE SCALE GENOMIC DNA]</scope>
    <source>
        <strain evidence="9">cv. Yunnan</strain>
        <tissue evidence="8">Vines</tissue>
    </source>
</reference>
<evidence type="ECO:0000256" key="5">
    <source>
        <dbReference type="PROSITE-ProRule" id="PRU00176"/>
    </source>
</evidence>
<dbReference type="SMART" id="SM00360">
    <property type="entry name" value="RRM"/>
    <property type="match status" value="2"/>
</dbReference>
<gene>
    <name evidence="8" type="ORF">DM860_001874</name>
</gene>
<comment type="subcellular location">
    <subcellularLocation>
        <location evidence="1">Nucleus</location>
        <location evidence="1">Nucleolus</location>
    </subcellularLocation>
</comment>
<evidence type="ECO:0000313" key="8">
    <source>
        <dbReference type="EMBL" id="RAL54746.1"/>
    </source>
</evidence>
<dbReference type="EMBL" id="NQVE01000009">
    <property type="protein sequence ID" value="RAL54746.1"/>
    <property type="molecule type" value="Genomic_DNA"/>
</dbReference>
<evidence type="ECO:0000256" key="4">
    <source>
        <dbReference type="ARBA" id="ARBA00023242"/>
    </source>
</evidence>
<dbReference type="CDD" id="cd12395">
    <property type="entry name" value="RRM2_RBM34"/>
    <property type="match status" value="1"/>
</dbReference>
<keyword evidence="3 5" id="KW-0694">RNA-binding</keyword>
<dbReference type="InterPro" id="IPR012677">
    <property type="entry name" value="Nucleotide-bd_a/b_plait_sf"/>
</dbReference>
<accession>A0A328EBJ2</accession>
<dbReference type="SUPFAM" id="SSF54928">
    <property type="entry name" value="RNA-binding domain, RBD"/>
    <property type="match status" value="2"/>
</dbReference>
<evidence type="ECO:0000256" key="2">
    <source>
        <dbReference type="ARBA" id="ARBA00007077"/>
    </source>
</evidence>
<dbReference type="PANTHER" id="PTHR23236:SF25">
    <property type="entry name" value="RNA-BINDING PROTEIN 34"/>
    <property type="match status" value="1"/>
</dbReference>
<keyword evidence="9" id="KW-1185">Reference proteome</keyword>
<evidence type="ECO:0000256" key="3">
    <source>
        <dbReference type="ARBA" id="ARBA00022884"/>
    </source>
</evidence>
<feature type="compositionally biased region" description="Basic and acidic residues" evidence="6">
    <location>
        <begin position="76"/>
        <end position="85"/>
    </location>
</feature>
<sequence>MGKKSRKARDEDNQEVSPNSGSNPNSCSIFKTLFGEISEDAAAATLFSDDNPFRRKPASVSQEPPQTELALASDAYEVKDSESKKRKEKKKKKREESVVSELDNEVGEQDGNRERKKLKNFEPGKHEDIGKENKKRKRDDIEAEYEVKRYGLQGVAKPESGSGKVGEKRKKMDNPEDVMVSKEGFDDENKLLRTIFVGNVPLKTKKKTLLKEFSKYGEIESLRIRSVPIADTKAPRKAAVLMKNFNENADCVHAYIVFKSEDSAQASLAHNMTVVEGNHIRVDRACPPRKKIKGDNAPLYDNKRTLFVGNLPFDVKDEELYQLLCGIKTQTQDTIVEAVRVIRDPNTHVGKGFAYVLFKTREAANLVVKKHLKLRDRELRLSHAKENVTPSKRKNPNDDSNPAPTKWPPGGQRPEKASSSSLSYQGMRANKPTSGQKRFRPTTAGDQPKFKPKSRDGKKRQTKRPAVAARKARELSNAASAAAGGGPHGTKRKLENRTPSSSGKRNTKARKIG</sequence>
<comment type="similarity">
    <text evidence="2">Belongs to the RRM RBM34 family.</text>
</comment>
<evidence type="ECO:0000256" key="6">
    <source>
        <dbReference type="SAM" id="MobiDB-lite"/>
    </source>
</evidence>
<dbReference type="Gene3D" id="3.30.70.330">
    <property type="match status" value="2"/>
</dbReference>
<feature type="compositionally biased region" description="Low complexity" evidence="6">
    <location>
        <begin position="17"/>
        <end position="27"/>
    </location>
</feature>
<dbReference type="Proteomes" id="UP000249390">
    <property type="component" value="Unassembled WGS sequence"/>
</dbReference>
<name>A0A328EBJ2_9ASTE</name>